<dbReference type="AlphaFoldDB" id="A0A2I2KI61"/>
<protein>
    <submittedName>
        <fullName evidence="9">Peptidase M48 Ste24p</fullName>
    </submittedName>
</protein>
<dbReference type="PANTHER" id="PTHR34978">
    <property type="entry name" value="POSSIBLE SENSOR-TRANSDUCER PROTEIN BLAR"/>
    <property type="match status" value="1"/>
</dbReference>
<feature type="transmembrane region" description="Helical" evidence="7">
    <location>
        <begin position="33"/>
        <end position="51"/>
    </location>
</feature>
<evidence type="ECO:0000256" key="6">
    <source>
        <dbReference type="RuleBase" id="RU003983"/>
    </source>
</evidence>
<comment type="similarity">
    <text evidence="6">Belongs to the peptidase M48 family.</text>
</comment>
<keyword evidence="5 6" id="KW-0482">Metalloprotease</keyword>
<keyword evidence="2" id="KW-0479">Metal-binding</keyword>
<feature type="transmembrane region" description="Helical" evidence="7">
    <location>
        <begin position="277"/>
        <end position="300"/>
    </location>
</feature>
<dbReference type="PANTHER" id="PTHR34978:SF3">
    <property type="entry name" value="SLR0241 PROTEIN"/>
    <property type="match status" value="1"/>
</dbReference>
<keyword evidence="7" id="KW-1133">Transmembrane helix</keyword>
<dbReference type="RefSeq" id="WP_101829545.1">
    <property type="nucleotide sequence ID" value="NZ_FZMO01000001.1"/>
</dbReference>
<comment type="cofactor">
    <cofactor evidence="6">
        <name>Zn(2+)</name>
        <dbReference type="ChEBI" id="CHEBI:29105"/>
    </cofactor>
    <text evidence="6">Binds 1 zinc ion per subunit.</text>
</comment>
<dbReference type="CDD" id="cd07326">
    <property type="entry name" value="M56_BlaR1_MecR1_like"/>
    <property type="match status" value="1"/>
</dbReference>
<reference evidence="9 10" key="1">
    <citation type="submission" date="2017-06" db="EMBL/GenBank/DDBJ databases">
        <authorList>
            <person name="Kim H.J."/>
            <person name="Triplett B.A."/>
        </authorList>
    </citation>
    <scope>NUCLEOTIDE SEQUENCE [LARGE SCALE GENOMIC DNA]</scope>
    <source>
        <strain evidence="9">FRACA_ARgP5</strain>
    </source>
</reference>
<gene>
    <name evidence="9" type="ORF">FRACA_10114</name>
</gene>
<keyword evidence="7" id="KW-0812">Transmembrane</keyword>
<keyword evidence="1 6" id="KW-0645">Protease</keyword>
<evidence type="ECO:0000256" key="5">
    <source>
        <dbReference type="ARBA" id="ARBA00023049"/>
    </source>
</evidence>
<dbReference type="GO" id="GO:0004222">
    <property type="term" value="F:metalloendopeptidase activity"/>
    <property type="evidence" value="ECO:0007669"/>
    <property type="project" value="InterPro"/>
</dbReference>
<organism evidence="9 10">
    <name type="scientific">Frankia canadensis</name>
    <dbReference type="NCBI Taxonomy" id="1836972"/>
    <lineage>
        <taxon>Bacteria</taxon>
        <taxon>Bacillati</taxon>
        <taxon>Actinomycetota</taxon>
        <taxon>Actinomycetes</taxon>
        <taxon>Frankiales</taxon>
        <taxon>Frankiaceae</taxon>
        <taxon>Frankia</taxon>
    </lineage>
</organism>
<dbReference type="InterPro" id="IPR001915">
    <property type="entry name" value="Peptidase_M48"/>
</dbReference>
<dbReference type="Pfam" id="PF01435">
    <property type="entry name" value="Peptidase_M48"/>
    <property type="match status" value="1"/>
</dbReference>
<evidence type="ECO:0000256" key="2">
    <source>
        <dbReference type="ARBA" id="ARBA00022723"/>
    </source>
</evidence>
<dbReference type="Gene3D" id="3.30.2010.10">
    <property type="entry name" value="Metalloproteases ('zincins'), catalytic domain"/>
    <property type="match status" value="1"/>
</dbReference>
<keyword evidence="10" id="KW-1185">Reference proteome</keyword>
<feature type="transmembrane region" description="Helical" evidence="7">
    <location>
        <begin position="93"/>
        <end position="114"/>
    </location>
</feature>
<evidence type="ECO:0000313" key="9">
    <source>
        <dbReference type="EMBL" id="SNQ45355.1"/>
    </source>
</evidence>
<proteinExistence type="inferred from homology"/>
<evidence type="ECO:0000256" key="7">
    <source>
        <dbReference type="SAM" id="Phobius"/>
    </source>
</evidence>
<dbReference type="InterPro" id="IPR052173">
    <property type="entry name" value="Beta-lactam_resp_regulator"/>
</dbReference>
<evidence type="ECO:0000256" key="3">
    <source>
        <dbReference type="ARBA" id="ARBA00022801"/>
    </source>
</evidence>
<keyword evidence="4 6" id="KW-0862">Zinc</keyword>
<keyword evidence="7" id="KW-0472">Membrane</keyword>
<dbReference type="GO" id="GO:0006508">
    <property type="term" value="P:proteolysis"/>
    <property type="evidence" value="ECO:0007669"/>
    <property type="project" value="UniProtKB-KW"/>
</dbReference>
<dbReference type="OrthoDB" id="9785340at2"/>
<evidence type="ECO:0000259" key="8">
    <source>
        <dbReference type="Pfam" id="PF01435"/>
    </source>
</evidence>
<accession>A0A2I2KI61</accession>
<name>A0A2I2KI61_9ACTN</name>
<sequence length="308" mass="32756">MISTGLIAYALLVTVGLPRPLSAASWTSRAPRLAISMWLAAAASAVATVILAPLLLVVPVHALGDLLVLLVQWCDWADHQLPVPTWTVPQAVGAAGVLGVALRLGYAIVAVTVLQRRVRRRHRREIRLVGRFHPALDVFVLDHPQPSAFCLPGRDATVVLTAGALHALPPGELHAVIAHERTHLRGRHHLILTGAAILDRAFGPVPLFEDMPGELRRLVELAADDGATRHCPRHTVAHAVLRLAAPPVSALGMGSTAVRQRVLRLLTAREPLGGPAVAARALLIAALLLTPLAAVTMPALSDLGYHCL</sequence>
<evidence type="ECO:0000256" key="4">
    <source>
        <dbReference type="ARBA" id="ARBA00022833"/>
    </source>
</evidence>
<keyword evidence="3 6" id="KW-0378">Hydrolase</keyword>
<feature type="domain" description="Peptidase M48" evidence="8">
    <location>
        <begin position="115"/>
        <end position="194"/>
    </location>
</feature>
<evidence type="ECO:0000313" key="10">
    <source>
        <dbReference type="Proteomes" id="UP000234331"/>
    </source>
</evidence>
<dbReference type="EMBL" id="FZMO01000001">
    <property type="protein sequence ID" value="SNQ45355.1"/>
    <property type="molecule type" value="Genomic_DNA"/>
</dbReference>
<dbReference type="Proteomes" id="UP000234331">
    <property type="component" value="Unassembled WGS sequence"/>
</dbReference>
<dbReference type="GO" id="GO:0046872">
    <property type="term" value="F:metal ion binding"/>
    <property type="evidence" value="ECO:0007669"/>
    <property type="project" value="UniProtKB-KW"/>
</dbReference>
<evidence type="ECO:0000256" key="1">
    <source>
        <dbReference type="ARBA" id="ARBA00022670"/>
    </source>
</evidence>